<feature type="domain" description="Carbohydrate-binding" evidence="1">
    <location>
        <begin position="44"/>
        <end position="144"/>
    </location>
</feature>
<accession>W7YQV1</accession>
<dbReference type="PANTHER" id="PTHR35532:SF5">
    <property type="entry name" value="CARBOHYDRATE-BINDING DOMAIN-CONTAINING PROTEIN"/>
    <property type="match status" value="1"/>
</dbReference>
<dbReference type="RefSeq" id="WP_306304748.1">
    <property type="nucleotide sequence ID" value="NZ_BAVZ01000002.1"/>
</dbReference>
<dbReference type="STRING" id="1236976.JCM16418_967"/>
<dbReference type="AlphaFoldDB" id="W7YQV1"/>
<dbReference type="SUPFAM" id="SSF49344">
    <property type="entry name" value="CBD9-like"/>
    <property type="match status" value="1"/>
</dbReference>
<comment type="caution">
    <text evidence="2">The sequence shown here is derived from an EMBL/GenBank/DDBJ whole genome shotgun (WGS) entry which is preliminary data.</text>
</comment>
<dbReference type="GO" id="GO:0016052">
    <property type="term" value="P:carbohydrate catabolic process"/>
    <property type="evidence" value="ECO:0007669"/>
    <property type="project" value="InterPro"/>
</dbReference>
<proteinExistence type="predicted"/>
<dbReference type="Gene3D" id="2.60.40.1190">
    <property type="match status" value="1"/>
</dbReference>
<sequence length="357" mass="42176">MEDVLEQVTGWSGYTMSLYEIRKPNIDFTPSMYTCRRAEQKLELDGRVNKPFWSAADWTKPFVNIEGPEASKPAKQTRVKMLWDDEHFYFAAELEEDQIWATMTERESPLFLENNFEIFIDPDGDTHNYYELEINALNTIWDLMLTKPYRDGGVRISAWDIQGLKTAVYIDGEVNKPDATNRMWSVEVAIPWISLLECAPGRRLPVSGEYWRVNYCRIRWEAEHKNGVYEKSLNPETGEFYPEDISVWSPHGLINMHYPDMWGYVVFAESNESEWTQLPVVEQMKWDLRRLYYLQHKQFKRFGSFAHDLEMLMHLSDEKWSIVPQMQSTERMFEISAPIPGSSSRLYLRDDGRVWKE</sequence>
<dbReference type="GO" id="GO:0030246">
    <property type="term" value="F:carbohydrate binding"/>
    <property type="evidence" value="ECO:0007669"/>
    <property type="project" value="InterPro"/>
</dbReference>
<evidence type="ECO:0000259" key="1">
    <source>
        <dbReference type="Pfam" id="PF06452"/>
    </source>
</evidence>
<gene>
    <name evidence="2" type="ORF">JCM16418_967</name>
</gene>
<organism evidence="2 3">
    <name type="scientific">Paenibacillus pini JCM 16418</name>
    <dbReference type="NCBI Taxonomy" id="1236976"/>
    <lineage>
        <taxon>Bacteria</taxon>
        <taxon>Bacillati</taxon>
        <taxon>Bacillota</taxon>
        <taxon>Bacilli</taxon>
        <taxon>Bacillales</taxon>
        <taxon>Paenibacillaceae</taxon>
        <taxon>Paenibacillus</taxon>
    </lineage>
</organism>
<dbReference type="Proteomes" id="UP000019364">
    <property type="component" value="Unassembled WGS sequence"/>
</dbReference>
<dbReference type="EMBL" id="BAVZ01000002">
    <property type="protein sequence ID" value="GAF06981.1"/>
    <property type="molecule type" value="Genomic_DNA"/>
</dbReference>
<dbReference type="PANTHER" id="PTHR35532">
    <property type="entry name" value="SIMILAR TO POLYHYDROXYALKANOATE DEPOLYMERASE"/>
    <property type="match status" value="1"/>
</dbReference>
<evidence type="ECO:0000313" key="2">
    <source>
        <dbReference type="EMBL" id="GAF06981.1"/>
    </source>
</evidence>
<dbReference type="InterPro" id="IPR010502">
    <property type="entry name" value="Carb-bd_dom_fam9"/>
</dbReference>
<reference evidence="2 3" key="1">
    <citation type="journal article" date="2014" name="Genome Announc.">
        <title>Draft Genome Sequence of Paenibacillus pini JCM 16418T, Isolated from the Rhizosphere of Pine Tree.</title>
        <authorList>
            <person name="Yuki M."/>
            <person name="Oshima K."/>
            <person name="Suda W."/>
            <person name="Oshida Y."/>
            <person name="Kitamura K."/>
            <person name="Iida Y."/>
            <person name="Hattori M."/>
            <person name="Ohkuma M."/>
        </authorList>
    </citation>
    <scope>NUCLEOTIDE SEQUENCE [LARGE SCALE GENOMIC DNA]</scope>
    <source>
        <strain evidence="2 3">JCM 16418</strain>
    </source>
</reference>
<evidence type="ECO:0000313" key="3">
    <source>
        <dbReference type="Proteomes" id="UP000019364"/>
    </source>
</evidence>
<dbReference type="eggNOG" id="COG3509">
    <property type="taxonomic scope" value="Bacteria"/>
</dbReference>
<name>W7YQV1_9BACL</name>
<dbReference type="GO" id="GO:0004553">
    <property type="term" value="F:hydrolase activity, hydrolyzing O-glycosyl compounds"/>
    <property type="evidence" value="ECO:0007669"/>
    <property type="project" value="InterPro"/>
</dbReference>
<keyword evidence="3" id="KW-1185">Reference proteome</keyword>
<dbReference type="Pfam" id="PF06452">
    <property type="entry name" value="CBM9_1"/>
    <property type="match status" value="1"/>
</dbReference>
<protein>
    <recommendedName>
        <fullName evidence="1">Carbohydrate-binding domain-containing protein</fullName>
    </recommendedName>
</protein>
<dbReference type="CDD" id="cd09620">
    <property type="entry name" value="CBM9_like_3"/>
    <property type="match status" value="1"/>
</dbReference>